<evidence type="ECO:0000313" key="2">
    <source>
        <dbReference type="Proteomes" id="UP000077339"/>
    </source>
</evidence>
<dbReference type="PATRIC" id="fig|1453497.3.peg.1645"/>
<dbReference type="RefSeq" id="WP_068346687.1">
    <property type="nucleotide sequence ID" value="NZ_JFHK01000005.1"/>
</dbReference>
<dbReference type="OrthoDB" id="9857136at2"/>
<organism evidence="1 2">
    <name type="scientific">Kosmotoga arenicorallina S304</name>
    <dbReference type="NCBI Taxonomy" id="1453497"/>
    <lineage>
        <taxon>Bacteria</taxon>
        <taxon>Thermotogati</taxon>
        <taxon>Thermotogota</taxon>
        <taxon>Thermotogae</taxon>
        <taxon>Kosmotogales</taxon>
        <taxon>Kosmotogaceae</taxon>
        <taxon>Kosmotoga</taxon>
    </lineage>
</organism>
<keyword evidence="2" id="KW-1185">Reference proteome</keyword>
<comment type="caution">
    <text evidence="1">The sequence shown here is derived from an EMBL/GenBank/DDBJ whole genome shotgun (WGS) entry which is preliminary data.</text>
</comment>
<dbReference type="Proteomes" id="UP000077339">
    <property type="component" value="Unassembled WGS sequence"/>
</dbReference>
<evidence type="ECO:0000313" key="1">
    <source>
        <dbReference type="EMBL" id="OAA30967.1"/>
    </source>
</evidence>
<reference evidence="1 2" key="1">
    <citation type="submission" date="2014-02" db="EMBL/GenBank/DDBJ databases">
        <title>Kosmotoga genome sequencing.</title>
        <authorList>
            <person name="Pollo S.M."/>
            <person name="Charchuk R."/>
            <person name="Nesbo C.L."/>
        </authorList>
    </citation>
    <scope>NUCLEOTIDE SEQUENCE [LARGE SCALE GENOMIC DNA]</scope>
    <source>
        <strain evidence="1 2">S304</strain>
    </source>
</reference>
<accession>A0A176K1E6</accession>
<dbReference type="AlphaFoldDB" id="A0A176K1E6"/>
<proteinExistence type="predicted"/>
<sequence length="104" mass="11503">MLLIGLFVASFCFLGFISISHLELSIERQLIDSLNLFLDSQSFAYSPNTPTRCIIEDEKCDITIGKKGNAKLIDATLTSGVLSFEIQFISNISYSNFKKGGSKK</sequence>
<dbReference type="STRING" id="1453497.AT15_08280"/>
<dbReference type="EMBL" id="JFHK01000005">
    <property type="protein sequence ID" value="OAA30967.1"/>
    <property type="molecule type" value="Genomic_DNA"/>
</dbReference>
<gene>
    <name evidence="1" type="ORF">AT15_08280</name>
</gene>
<protein>
    <submittedName>
        <fullName evidence="1">Uncharacterized protein</fullName>
    </submittedName>
</protein>
<name>A0A176K1E6_9BACT</name>